<keyword evidence="6 12" id="KW-0663">Pyridoxal phosphate</keyword>
<feature type="binding site" evidence="11">
    <location>
        <position position="527"/>
    </location>
    <ligand>
        <name>S-methyl-5'-thioadenosine</name>
        <dbReference type="ChEBI" id="CHEBI:17509"/>
    </ligand>
</feature>
<dbReference type="GO" id="GO:0004586">
    <property type="term" value="F:ornithine decarboxylase activity"/>
    <property type="evidence" value="ECO:0007669"/>
    <property type="project" value="UniProtKB-EC"/>
</dbReference>
<organism evidence="17 19">
    <name type="scientific">Mycobacterium paragordonae</name>
    <dbReference type="NCBI Taxonomy" id="1389713"/>
    <lineage>
        <taxon>Bacteria</taxon>
        <taxon>Bacillati</taxon>
        <taxon>Actinomycetota</taxon>
        <taxon>Actinomycetes</taxon>
        <taxon>Mycobacteriales</taxon>
        <taxon>Mycobacteriaceae</taxon>
        <taxon>Mycobacterium</taxon>
    </lineage>
</organism>
<feature type="binding site" evidence="11">
    <location>
        <position position="463"/>
    </location>
    <ligand>
        <name>S-methyl-5'-thioadenosine</name>
        <dbReference type="ChEBI" id="CHEBI:17509"/>
    </ligand>
</feature>
<comment type="cofactor">
    <cofactor evidence="1 12">
        <name>pyridoxal 5'-phosphate</name>
        <dbReference type="ChEBI" id="CHEBI:597326"/>
    </cofactor>
</comment>
<dbReference type="CDD" id="cd00622">
    <property type="entry name" value="PLPDE_III_ODC"/>
    <property type="match status" value="1"/>
</dbReference>
<dbReference type="InterPro" id="IPR029066">
    <property type="entry name" value="PLP-binding_barrel"/>
</dbReference>
<dbReference type="SUPFAM" id="SSF50621">
    <property type="entry name" value="Alanine racemase C-terminal domain-like"/>
    <property type="match status" value="1"/>
</dbReference>
<dbReference type="EMBL" id="BLKX01000001">
    <property type="protein sequence ID" value="GFG82191.1"/>
    <property type="molecule type" value="Genomic_DNA"/>
</dbReference>
<evidence type="ECO:0000256" key="7">
    <source>
        <dbReference type="ARBA" id="ARBA00023115"/>
    </source>
</evidence>
<dbReference type="GO" id="GO:0008295">
    <property type="term" value="P:spermidine biosynthetic process"/>
    <property type="evidence" value="ECO:0007669"/>
    <property type="project" value="UniProtKB-UniRule"/>
</dbReference>
<dbReference type="GO" id="GO:0033387">
    <property type="term" value="P:putrescine biosynthetic process from arginine, via ornithine"/>
    <property type="evidence" value="ECO:0007669"/>
    <property type="project" value="TreeGrafter"/>
</dbReference>
<dbReference type="Gene3D" id="3.40.50.150">
    <property type="entry name" value="Vaccinia Virus protein VP39"/>
    <property type="match status" value="1"/>
</dbReference>
<comment type="caution">
    <text evidence="11">Lacks conserved residue(s) required for the propagation of feature annotation.</text>
</comment>
<keyword evidence="17" id="KW-0413">Isomerase</keyword>
<dbReference type="InterPro" id="IPR001045">
    <property type="entry name" value="Spermi_synthase"/>
</dbReference>
<comment type="catalytic activity">
    <reaction evidence="10">
        <text>L-ornithine + H(+) = putrescine + CO2</text>
        <dbReference type="Rhea" id="RHEA:22964"/>
        <dbReference type="ChEBI" id="CHEBI:15378"/>
        <dbReference type="ChEBI" id="CHEBI:16526"/>
        <dbReference type="ChEBI" id="CHEBI:46911"/>
        <dbReference type="ChEBI" id="CHEBI:326268"/>
        <dbReference type="EC" id="4.1.1.17"/>
    </reaction>
</comment>
<evidence type="ECO:0000256" key="5">
    <source>
        <dbReference type="ARBA" id="ARBA00022793"/>
    </source>
</evidence>
<accession>A0AAJ1W390</accession>
<evidence type="ECO:0000256" key="10">
    <source>
        <dbReference type="ARBA" id="ARBA00049127"/>
    </source>
</evidence>
<dbReference type="Pfam" id="PF01564">
    <property type="entry name" value="Spermine_synth"/>
    <property type="match status" value="1"/>
</dbReference>
<evidence type="ECO:0000256" key="1">
    <source>
        <dbReference type="ARBA" id="ARBA00001933"/>
    </source>
</evidence>
<protein>
    <recommendedName>
        <fullName evidence="11">Polyamine aminopropyltransferase</fullName>
    </recommendedName>
    <alternativeName>
        <fullName evidence="11">Putrescine aminopropyltransferase</fullName>
        <shortName evidence="11">PAPT</shortName>
    </alternativeName>
    <alternativeName>
        <fullName evidence="11">Spermidine synthase</fullName>
        <shortName evidence="11">SPDS</shortName>
        <shortName evidence="11">SPDSY</shortName>
        <ecNumber evidence="11">2.5.1.16</ecNumber>
    </alternativeName>
</protein>
<evidence type="ECO:0000256" key="12">
    <source>
        <dbReference type="PIRSR" id="PIRSR600183-50"/>
    </source>
</evidence>
<dbReference type="Pfam" id="PF02784">
    <property type="entry name" value="Orn_Arg_deC_N"/>
    <property type="match status" value="1"/>
</dbReference>
<dbReference type="PRINTS" id="PR01182">
    <property type="entry name" value="ORNDCRBXLASE"/>
</dbReference>
<evidence type="ECO:0000256" key="3">
    <source>
        <dbReference type="ARBA" id="ARBA00008872"/>
    </source>
</evidence>
<dbReference type="GO" id="GO:0016853">
    <property type="term" value="F:isomerase activity"/>
    <property type="evidence" value="ECO:0007669"/>
    <property type="project" value="UniProtKB-KW"/>
</dbReference>
<dbReference type="Gene3D" id="3.20.20.10">
    <property type="entry name" value="Alanine racemase"/>
    <property type="match status" value="1"/>
</dbReference>
<gene>
    <name evidence="11" type="primary">speE</name>
    <name evidence="16" type="ORF">MPRG_54670</name>
    <name evidence="17" type="ORF">QXL92_25320</name>
</gene>
<keyword evidence="11" id="KW-0745">Spermidine biosynthesis</keyword>
<dbReference type="FunFam" id="3.20.20.10:FF:000008">
    <property type="entry name" value="Ornithine decarboxylase"/>
    <property type="match status" value="1"/>
</dbReference>
<sequence>MPQTPYLRIDLDRVRSNFQALRSVLPQADIRYAVKANPAEPILRLLAAEESAFDVASVGEVDACIAAGVDGARLAFGNTIKKPAAVAAAYARGVRVFTFDTEHDLAVLAEHAPGSRVECRIAPAFPSSVTPFGHKFGCAPAHAAELLNRARSSGLVAAGVSFHVGSQQLDAAAWELGIASTASVFDTVDGLTTLNAGGGFPLPYAGVAPDLEVIADLIASALGRHFGSQTPRLAFEPGRVVVGSAGTIACEVVSVRTGTDGRRWVYLDVGRYSGLAETENEYIRYRLRTPRDDDAVADAVLAGPTCDGDDVLYQRYPLPVTLRPGDQVEICDTGAYTGSYASVQFNGFPPLPTVFGPCGLARTIVEPLAPGLTRNWTLSEVLCDVRTGYQELVIGRTEQGVALFSDGERQSTEFSQLVYHEALLVPALLLAGRVERVLIVGSGEGVVSQLAVAAGATHVDHVDIDRDAVRLCAEHLPYGYSPDELRRAEKGLGPITMHYRDGWDFVDRSTSSYDIVIVDLPDERSEPAQHNRLYESEFLRKCRGIGRVVVDQAGCPTLWRNATLLSSWHRFRETFDTVVYFGSDEHEWAFLSGLSDAVADPVAVMSERLAALAYQPRTIDGASLIAGTVAPKTLRDRVSAYDSGTLAESAEHAAFHHEVRNVEEGHSGHAPGATR</sequence>
<evidence type="ECO:0000313" key="19">
    <source>
        <dbReference type="Proteomes" id="UP001229081"/>
    </source>
</evidence>
<dbReference type="InterPro" id="IPR000183">
    <property type="entry name" value="Orn/DAP/Arg_de-COase"/>
</dbReference>
<proteinExistence type="inferred from homology"/>
<dbReference type="PRINTS" id="PR01179">
    <property type="entry name" value="ODADCRBXLASE"/>
</dbReference>
<dbReference type="PANTHER" id="PTHR11482">
    <property type="entry name" value="ARGININE/DIAMINOPIMELATE/ORNITHINE DECARBOXYLASE"/>
    <property type="match status" value="1"/>
</dbReference>
<feature type="binding site" evidence="11">
    <location>
        <position position="420"/>
    </location>
    <ligand>
        <name>spermidine</name>
        <dbReference type="ChEBI" id="CHEBI:57834"/>
    </ligand>
</feature>
<dbReference type="GO" id="GO:0004766">
    <property type="term" value="F:spermidine synthase activity"/>
    <property type="evidence" value="ECO:0007669"/>
    <property type="project" value="UniProtKB-UniRule"/>
</dbReference>
<evidence type="ECO:0000313" key="17">
    <source>
        <dbReference type="EMBL" id="MDP7738065.1"/>
    </source>
</evidence>
<comment type="pathway">
    <text evidence="9">Amine and polyamine biosynthesis; putrescine biosynthesis via L-ornithine pathway; putrescine from L-ornithine: step 1/1.</text>
</comment>
<comment type="catalytic activity">
    <reaction evidence="11">
        <text>S-adenosyl 3-(methylsulfanyl)propylamine + putrescine = S-methyl-5'-thioadenosine + spermidine + H(+)</text>
        <dbReference type="Rhea" id="RHEA:12721"/>
        <dbReference type="ChEBI" id="CHEBI:15378"/>
        <dbReference type="ChEBI" id="CHEBI:17509"/>
        <dbReference type="ChEBI" id="CHEBI:57443"/>
        <dbReference type="ChEBI" id="CHEBI:57834"/>
        <dbReference type="ChEBI" id="CHEBI:326268"/>
        <dbReference type="EC" id="2.5.1.16"/>
    </reaction>
</comment>
<reference evidence="16" key="2">
    <citation type="submission" date="2020-02" db="EMBL/GenBank/DDBJ databases">
        <authorList>
            <person name="Matsumoto Y."/>
            <person name="Kinjo T."/>
            <person name="Motooka D."/>
            <person name="Nabeya D."/>
            <person name="Jung N."/>
            <person name="Uechi K."/>
            <person name="Horii T."/>
            <person name="Iida T."/>
            <person name="Fujita J."/>
            <person name="Nakamura S."/>
        </authorList>
    </citation>
    <scope>NUCLEOTIDE SEQUENCE</scope>
    <source>
        <strain evidence="16">JCM 18565</strain>
    </source>
</reference>
<dbReference type="InterPro" id="IPR022653">
    <property type="entry name" value="De-COase2_pyr-phos_BS"/>
</dbReference>
<evidence type="ECO:0000256" key="2">
    <source>
        <dbReference type="ARBA" id="ARBA00007867"/>
    </source>
</evidence>
<comment type="pathway">
    <text evidence="11">Amine and polyamine biosynthesis; spermidine biosynthesis; spermidine from putrescine: step 1/1.</text>
</comment>
<dbReference type="InterPro" id="IPR022644">
    <property type="entry name" value="De-COase2_N"/>
</dbReference>
<dbReference type="InterPro" id="IPR022643">
    <property type="entry name" value="De-COase2_C"/>
</dbReference>
<dbReference type="SUPFAM" id="SSF51419">
    <property type="entry name" value="PLP-binding barrel"/>
    <property type="match status" value="1"/>
</dbReference>
<dbReference type="PROSITE" id="PS51006">
    <property type="entry name" value="PABS_2"/>
    <property type="match status" value="1"/>
</dbReference>
<dbReference type="Pfam" id="PF00278">
    <property type="entry name" value="Orn_DAP_Arg_deC"/>
    <property type="match status" value="1"/>
</dbReference>
<dbReference type="EMBL" id="JAUFSA010000001">
    <property type="protein sequence ID" value="MDP7738065.1"/>
    <property type="molecule type" value="Genomic_DNA"/>
</dbReference>
<dbReference type="CDD" id="cd02440">
    <property type="entry name" value="AdoMet_MTases"/>
    <property type="match status" value="1"/>
</dbReference>
<dbReference type="Proteomes" id="UP000465240">
    <property type="component" value="Unassembled WGS sequence"/>
</dbReference>
<reference evidence="17" key="3">
    <citation type="submission" date="2023-06" db="EMBL/GenBank/DDBJ databases">
        <title>Identification of two novel mycobacterium reveal diversities and complexities of Mycobacterium gordonae clade.</title>
        <authorList>
            <person name="Matsumoto Y."/>
            <person name="Nakamura S."/>
            <person name="Motooka D."/>
            <person name="Fukushima K."/>
        </authorList>
    </citation>
    <scope>NUCLEOTIDE SEQUENCE</scope>
    <source>
        <strain evidence="17">TY812</strain>
    </source>
</reference>
<keyword evidence="4 11" id="KW-0808">Transferase</keyword>
<feature type="modified residue" description="N6-(pyridoxal phosphate)lysine" evidence="12">
    <location>
        <position position="35"/>
    </location>
</feature>
<comment type="similarity">
    <text evidence="2 11">Belongs to the spermidine/spermine synthase family.</text>
</comment>
<evidence type="ECO:0000256" key="9">
    <source>
        <dbReference type="ARBA" id="ARBA00034115"/>
    </source>
</evidence>
<feature type="active site" description="Proton donor" evidence="12">
    <location>
        <position position="306"/>
    </location>
</feature>
<keyword evidence="18" id="KW-1185">Reference proteome</keyword>
<name>A0AAJ1W390_9MYCO</name>
<comment type="subunit">
    <text evidence="11">Homodimer or homotetramer.</text>
</comment>
<evidence type="ECO:0000256" key="11">
    <source>
        <dbReference type="HAMAP-Rule" id="MF_00198"/>
    </source>
</evidence>
<evidence type="ECO:0000256" key="14">
    <source>
        <dbReference type="RuleBase" id="RU003737"/>
    </source>
</evidence>
<feature type="domain" description="PABS" evidence="15">
    <location>
        <begin position="362"/>
        <end position="601"/>
    </location>
</feature>
<dbReference type="PROSITE" id="PS00878">
    <property type="entry name" value="ODR_DC_2_1"/>
    <property type="match status" value="1"/>
</dbReference>
<evidence type="ECO:0000313" key="18">
    <source>
        <dbReference type="Proteomes" id="UP000465240"/>
    </source>
</evidence>
<comment type="caution">
    <text evidence="17">The sequence shown here is derived from an EMBL/GenBank/DDBJ whole genome shotgun (WGS) entry which is preliminary data.</text>
</comment>
<dbReference type="InterPro" id="IPR002433">
    <property type="entry name" value="Orn_de-COase"/>
</dbReference>
<keyword evidence="7 11" id="KW-0620">Polyamine biosynthesis</keyword>
<evidence type="ECO:0000256" key="13">
    <source>
        <dbReference type="PROSITE-ProRule" id="PRU00354"/>
    </source>
</evidence>
<dbReference type="EC" id="2.5.1.16" evidence="11"/>
<keyword evidence="5" id="KW-0210">Decarboxylase</keyword>
<feature type="active site" description="Proton acceptor" evidence="11 13">
    <location>
        <position position="519"/>
    </location>
</feature>
<evidence type="ECO:0000259" key="15">
    <source>
        <dbReference type="PROSITE" id="PS51006"/>
    </source>
</evidence>
<dbReference type="HAMAP" id="MF_00198">
    <property type="entry name" value="Spermidine_synth"/>
    <property type="match status" value="1"/>
</dbReference>
<feature type="binding site" evidence="11">
    <location>
        <position position="444"/>
    </location>
    <ligand>
        <name>spermidine</name>
        <dbReference type="ChEBI" id="CHEBI:57834"/>
    </ligand>
</feature>
<dbReference type="AlphaFoldDB" id="A0AAJ1W390"/>
<dbReference type="SUPFAM" id="SSF53335">
    <property type="entry name" value="S-adenosyl-L-methionine-dependent methyltransferases"/>
    <property type="match status" value="1"/>
</dbReference>
<dbReference type="InterPro" id="IPR009006">
    <property type="entry name" value="Ala_racemase/Decarboxylase_C"/>
</dbReference>
<reference evidence="16 18" key="1">
    <citation type="journal article" date="2019" name="Emerg. Microbes Infect.">
        <title>Comprehensive subspecies identification of 175 nontuberculous mycobacteria species based on 7547 genomic profiles.</title>
        <authorList>
            <person name="Matsumoto Y."/>
            <person name="Kinjo T."/>
            <person name="Motooka D."/>
            <person name="Nabeya D."/>
            <person name="Jung N."/>
            <person name="Uechi K."/>
            <person name="Horii T."/>
            <person name="Iida T."/>
            <person name="Fujita J."/>
            <person name="Nakamura S."/>
        </authorList>
    </citation>
    <scope>NUCLEOTIDE SEQUENCE [LARGE SCALE GENOMIC DNA]</scope>
    <source>
        <strain evidence="16 18">JCM 18565</strain>
    </source>
</reference>
<dbReference type="GO" id="GO:0005737">
    <property type="term" value="C:cytoplasm"/>
    <property type="evidence" value="ECO:0007669"/>
    <property type="project" value="TreeGrafter"/>
</dbReference>
<feature type="binding site" evidence="11">
    <location>
        <begin position="501"/>
        <end position="502"/>
    </location>
    <ligand>
        <name>S-methyl-5'-thioadenosine</name>
        <dbReference type="ChEBI" id="CHEBI:17509"/>
    </ligand>
</feature>
<dbReference type="PANTHER" id="PTHR11482:SF6">
    <property type="entry name" value="ORNITHINE DECARBOXYLASE 1-RELATED"/>
    <property type="match status" value="1"/>
</dbReference>
<evidence type="ECO:0000256" key="8">
    <source>
        <dbReference type="ARBA" id="ARBA00023239"/>
    </source>
</evidence>
<dbReference type="RefSeq" id="WP_242460582.1">
    <property type="nucleotide sequence ID" value="NZ_BLKX01000001.1"/>
</dbReference>
<comment type="function">
    <text evidence="11">Catalyzes the irreversible transfer of a propylamine group from the amino donor S-adenosylmethioninamine (decarboxy-AdoMet) to putrescine (1,4-diaminobutane) to yield spermidine.</text>
</comment>
<dbReference type="Gene3D" id="2.40.37.10">
    <property type="entry name" value="Lyase, Ornithine Decarboxylase, Chain A, domain 1"/>
    <property type="match status" value="1"/>
</dbReference>
<dbReference type="InterPro" id="IPR030374">
    <property type="entry name" value="PABS"/>
</dbReference>
<evidence type="ECO:0000313" key="16">
    <source>
        <dbReference type="EMBL" id="GFG82191.1"/>
    </source>
</evidence>
<keyword evidence="8" id="KW-0456">Lyase</keyword>
<feature type="binding site" evidence="11">
    <location>
        <position position="390"/>
    </location>
    <ligand>
        <name>S-methyl-5'-thioadenosine</name>
        <dbReference type="ChEBI" id="CHEBI:17509"/>
    </ligand>
</feature>
<evidence type="ECO:0000256" key="6">
    <source>
        <dbReference type="ARBA" id="ARBA00022898"/>
    </source>
</evidence>
<evidence type="ECO:0000256" key="4">
    <source>
        <dbReference type="ARBA" id="ARBA00022679"/>
    </source>
</evidence>
<comment type="similarity">
    <text evidence="3 14">Belongs to the Orn/Lys/Arg decarboxylase class-II family.</text>
</comment>
<dbReference type="InterPro" id="IPR029063">
    <property type="entry name" value="SAM-dependent_MTases_sf"/>
</dbReference>
<dbReference type="Proteomes" id="UP001229081">
    <property type="component" value="Unassembled WGS sequence"/>
</dbReference>